<gene>
    <name evidence="2" type="ORF">SAMN05920897_101305</name>
</gene>
<accession>A0A1N6NKZ5</accession>
<dbReference type="Proteomes" id="UP000186400">
    <property type="component" value="Unassembled WGS sequence"/>
</dbReference>
<evidence type="ECO:0000256" key="1">
    <source>
        <dbReference type="SAM" id="SignalP"/>
    </source>
</evidence>
<reference evidence="2 3" key="1">
    <citation type="submission" date="2017-01" db="EMBL/GenBank/DDBJ databases">
        <authorList>
            <person name="Mah S.A."/>
            <person name="Swanson W.J."/>
            <person name="Moy G.W."/>
            <person name="Vacquier V.D."/>
        </authorList>
    </citation>
    <scope>NUCLEOTIDE SEQUENCE [LARGE SCALE GENOMIC DNA]</scope>
    <source>
        <strain evidence="2 3">ASpG1</strain>
    </source>
</reference>
<sequence>MIKCGSKRSFLALAVSVLFFASCMTAGNREYRAAERDYDAGNYVGAVENAVKALQANDEHEDAPGLLRRALPKATSQIQEQISQAKASSEEFPYEKAVALYEQVVKLHSDVNDLRLGFSTEDYSAELEEARQTAAEARYQAGDAALAQGGFQNARVALDHFRTVGNYVEGYKDTADRIAQAESASLARLYVYVNDAEGEIAQGLGTRLMSDNNLARVTDLVPAGSLGVGTRQNASSVLAAARAQGIDLLLYVGIDTLTPDSKADARGLEIMGANAVELDISYSVTAEGRWQVYDVASGTVRNEDSLRVRTGESLKLQYLRPTGETEVGFDDGGRNAAYTQLETNLIQFVRFITRATNFVDALNVSAFENMSLTQMGEALDKVVLFPGVYAFSIEDGARPNAGMSFAEARERSSKMQSVVDAVTRRAEGMDETVLEAMRGMAGRIEVAAARETLGPLSQ</sequence>
<feature type="signal peptide" evidence="1">
    <location>
        <begin position="1"/>
        <end position="26"/>
    </location>
</feature>
<protein>
    <recommendedName>
        <fullName evidence="4">Curli production assembly/transport component CsgG</fullName>
    </recommendedName>
</protein>
<feature type="chain" id="PRO_5012026154" description="Curli production assembly/transport component CsgG" evidence="1">
    <location>
        <begin position="27"/>
        <end position="458"/>
    </location>
</feature>
<evidence type="ECO:0008006" key="4">
    <source>
        <dbReference type="Google" id="ProtNLM"/>
    </source>
</evidence>
<proteinExistence type="predicted"/>
<dbReference type="PROSITE" id="PS51257">
    <property type="entry name" value="PROKAR_LIPOPROTEIN"/>
    <property type="match status" value="1"/>
</dbReference>
<organism evidence="2 3">
    <name type="scientific">Alkalispirochaeta americana</name>
    <dbReference type="NCBI Taxonomy" id="159291"/>
    <lineage>
        <taxon>Bacteria</taxon>
        <taxon>Pseudomonadati</taxon>
        <taxon>Spirochaetota</taxon>
        <taxon>Spirochaetia</taxon>
        <taxon>Spirochaetales</taxon>
        <taxon>Spirochaetaceae</taxon>
        <taxon>Alkalispirochaeta</taxon>
    </lineage>
</organism>
<keyword evidence="1" id="KW-0732">Signal</keyword>
<dbReference type="AlphaFoldDB" id="A0A1N6NKZ5"/>
<name>A0A1N6NKZ5_9SPIO</name>
<evidence type="ECO:0000313" key="3">
    <source>
        <dbReference type="Proteomes" id="UP000186400"/>
    </source>
</evidence>
<dbReference type="OrthoDB" id="1489643at2"/>
<keyword evidence="3" id="KW-1185">Reference proteome</keyword>
<evidence type="ECO:0000313" key="2">
    <source>
        <dbReference type="EMBL" id="SIP92667.1"/>
    </source>
</evidence>
<dbReference type="EMBL" id="FTMS01000001">
    <property type="protein sequence ID" value="SIP92667.1"/>
    <property type="molecule type" value="Genomic_DNA"/>
</dbReference>
<dbReference type="RefSeq" id="WP_076487516.1">
    <property type="nucleotide sequence ID" value="NZ_FTMS01000001.1"/>
</dbReference>